<evidence type="ECO:0000313" key="1">
    <source>
        <dbReference type="EMBL" id="CAH1997167.1"/>
    </source>
</evidence>
<gene>
    <name evidence="1" type="ORF">ACAOBT_LOCUS23574</name>
</gene>
<organism evidence="1 2">
    <name type="scientific">Acanthoscelides obtectus</name>
    <name type="common">Bean weevil</name>
    <name type="synonym">Bruchus obtectus</name>
    <dbReference type="NCBI Taxonomy" id="200917"/>
    <lineage>
        <taxon>Eukaryota</taxon>
        <taxon>Metazoa</taxon>
        <taxon>Ecdysozoa</taxon>
        <taxon>Arthropoda</taxon>
        <taxon>Hexapoda</taxon>
        <taxon>Insecta</taxon>
        <taxon>Pterygota</taxon>
        <taxon>Neoptera</taxon>
        <taxon>Endopterygota</taxon>
        <taxon>Coleoptera</taxon>
        <taxon>Polyphaga</taxon>
        <taxon>Cucujiformia</taxon>
        <taxon>Chrysomeloidea</taxon>
        <taxon>Chrysomelidae</taxon>
        <taxon>Bruchinae</taxon>
        <taxon>Bruchini</taxon>
        <taxon>Acanthoscelides</taxon>
    </lineage>
</organism>
<reference evidence="1" key="1">
    <citation type="submission" date="2022-03" db="EMBL/GenBank/DDBJ databases">
        <authorList>
            <person name="Sayadi A."/>
        </authorList>
    </citation>
    <scope>NUCLEOTIDE SEQUENCE</scope>
</reference>
<keyword evidence="2" id="KW-1185">Reference proteome</keyword>
<proteinExistence type="predicted"/>
<comment type="caution">
    <text evidence="1">The sequence shown here is derived from an EMBL/GenBank/DDBJ whole genome shotgun (WGS) entry which is preliminary data.</text>
</comment>
<name>A0A9P0PTD4_ACAOB</name>
<sequence length="11" mass="1432">MKQIEQTRKNR</sequence>
<dbReference type="EMBL" id="CAKOFQ010007280">
    <property type="protein sequence ID" value="CAH1997167.1"/>
    <property type="molecule type" value="Genomic_DNA"/>
</dbReference>
<dbReference type="OrthoDB" id="6754464at2759"/>
<evidence type="ECO:0000313" key="2">
    <source>
        <dbReference type="Proteomes" id="UP001152888"/>
    </source>
</evidence>
<protein>
    <submittedName>
        <fullName evidence="1">Uncharacterized protein</fullName>
    </submittedName>
</protein>
<accession>A0A9P0PTD4</accession>
<dbReference type="Proteomes" id="UP001152888">
    <property type="component" value="Unassembled WGS sequence"/>
</dbReference>